<comment type="caution">
    <text evidence="1">The sequence shown here is derived from an EMBL/GenBank/DDBJ whole genome shotgun (WGS) entry which is preliminary data.</text>
</comment>
<dbReference type="AlphaFoldDB" id="A0A8S9JN82"/>
<evidence type="ECO:0000313" key="2">
    <source>
        <dbReference type="Proteomes" id="UP000712281"/>
    </source>
</evidence>
<organism evidence="1 2">
    <name type="scientific">Brassica cretica</name>
    <name type="common">Mustard</name>
    <dbReference type="NCBI Taxonomy" id="69181"/>
    <lineage>
        <taxon>Eukaryota</taxon>
        <taxon>Viridiplantae</taxon>
        <taxon>Streptophyta</taxon>
        <taxon>Embryophyta</taxon>
        <taxon>Tracheophyta</taxon>
        <taxon>Spermatophyta</taxon>
        <taxon>Magnoliopsida</taxon>
        <taxon>eudicotyledons</taxon>
        <taxon>Gunneridae</taxon>
        <taxon>Pentapetalae</taxon>
        <taxon>rosids</taxon>
        <taxon>malvids</taxon>
        <taxon>Brassicales</taxon>
        <taxon>Brassicaceae</taxon>
        <taxon>Brassiceae</taxon>
        <taxon>Brassica</taxon>
    </lineage>
</organism>
<reference evidence="1" key="1">
    <citation type="submission" date="2019-12" db="EMBL/GenBank/DDBJ databases">
        <title>Genome sequencing and annotation of Brassica cretica.</title>
        <authorList>
            <person name="Studholme D.J."/>
            <person name="Sarris P.F."/>
        </authorList>
    </citation>
    <scope>NUCLEOTIDE SEQUENCE</scope>
    <source>
        <strain evidence="1">PFS-001/15</strain>
        <tissue evidence="1">Leaf</tissue>
    </source>
</reference>
<sequence>MGDQDKEKNMENPDVVQRYVMGRGSISQYGWSVWPNRGSGRFRLILMDQSMTCKVKTNTRLSAGSGKEVHWAVDLEFMIGRSNLDFGWMDRLDMVDRFRLYVIILIDELRMVLVKRRSCEGSVSERLCSVLLDDASLRVQLGREVRIGSYMDRVGPFACWRLRSRNPGSPSEDPNGRTWLLVTWTVPDRSPAGDPDRLLGFGASVTDQQERGFFWGLGSATVSPGSDLVISLLVGHTCWVSSPMCAAVYFLQVTNLLDLFSFLQTLQRLQQIGIEGEWDALKCYPG</sequence>
<accession>A0A8S9JN82</accession>
<name>A0A8S9JN82_BRACR</name>
<evidence type="ECO:0000313" key="1">
    <source>
        <dbReference type="EMBL" id="KAF2582933.1"/>
    </source>
</evidence>
<dbReference type="EMBL" id="QGKW02001660">
    <property type="protein sequence ID" value="KAF2582933.1"/>
    <property type="molecule type" value="Genomic_DNA"/>
</dbReference>
<proteinExistence type="predicted"/>
<protein>
    <submittedName>
        <fullName evidence="1">Uncharacterized protein</fullName>
    </submittedName>
</protein>
<gene>
    <name evidence="1" type="ORF">F2Q68_00004459</name>
</gene>
<dbReference type="Proteomes" id="UP000712281">
    <property type="component" value="Unassembled WGS sequence"/>
</dbReference>